<proteinExistence type="predicted"/>
<dbReference type="InterPro" id="IPR029032">
    <property type="entry name" value="AhpD-like"/>
</dbReference>
<dbReference type="Gene3D" id="1.20.1290.10">
    <property type="entry name" value="AhpD-like"/>
    <property type="match status" value="1"/>
</dbReference>
<dbReference type="PANTHER" id="PTHR33570">
    <property type="entry name" value="4-CARBOXYMUCONOLACTONE DECARBOXYLASE FAMILY PROTEIN"/>
    <property type="match status" value="1"/>
</dbReference>
<dbReference type="GO" id="GO:0051920">
    <property type="term" value="F:peroxiredoxin activity"/>
    <property type="evidence" value="ECO:0007669"/>
    <property type="project" value="InterPro"/>
</dbReference>
<feature type="domain" description="Carboxymuconolactone decarboxylase-like" evidence="1">
    <location>
        <begin position="125"/>
        <end position="185"/>
    </location>
</feature>
<dbReference type="InterPro" id="IPR052512">
    <property type="entry name" value="4CMD/NDH-1_regulator"/>
</dbReference>
<reference evidence="2 3" key="1">
    <citation type="submission" date="2020-01" db="EMBL/GenBank/DDBJ databases">
        <title>Genome sequencing of strain KACC 21265.</title>
        <authorList>
            <person name="Heo J."/>
            <person name="Kim S.-J."/>
            <person name="Kim J.-S."/>
            <person name="Hong S.-B."/>
            <person name="Kwon S.-W."/>
        </authorList>
    </citation>
    <scope>NUCLEOTIDE SEQUENCE [LARGE SCALE GENOMIC DNA]</scope>
    <source>
        <strain evidence="2 3">KACC 21265</strain>
    </source>
</reference>
<dbReference type="Proteomes" id="UP000464787">
    <property type="component" value="Chromosome"/>
</dbReference>
<dbReference type="SUPFAM" id="SSF69118">
    <property type="entry name" value="AhpD-like"/>
    <property type="match status" value="1"/>
</dbReference>
<protein>
    <submittedName>
        <fullName evidence="2">Carboxymuconolactone decarboxylase</fullName>
    </submittedName>
</protein>
<name>A0A857J0P3_9BURK</name>
<dbReference type="KEGG" id="xyk:GT347_05210"/>
<evidence type="ECO:0000313" key="3">
    <source>
        <dbReference type="Proteomes" id="UP000464787"/>
    </source>
</evidence>
<sequence length="213" mass="22013">MPNASEALTPLQLAMGPVAAATAIGDVARLPGALEAGLDAGLGVEPLKEAIVQLYAYAGFPRSLNALGELMKVVEARRQRGITDAPGALAGPVPTGAQLLAVGTANQTKLAGAPVRGPLFEFAPAIDQFLKIHLFGDIFARDNLDWRTRELVTVAALAALQGVESQLLSHVRICLNVGLTTGQLQQFGQGLGSNGYPDAAGRLDAALARLATT</sequence>
<keyword evidence="3" id="KW-1185">Reference proteome</keyword>
<dbReference type="AlphaFoldDB" id="A0A857J0P3"/>
<dbReference type="RefSeq" id="WP_160550952.1">
    <property type="nucleotide sequence ID" value="NZ_CP047650.1"/>
</dbReference>
<evidence type="ECO:0000313" key="2">
    <source>
        <dbReference type="EMBL" id="QHI97434.1"/>
    </source>
</evidence>
<dbReference type="InterPro" id="IPR003779">
    <property type="entry name" value="CMD-like"/>
</dbReference>
<dbReference type="PANTHER" id="PTHR33570:SF2">
    <property type="entry name" value="CARBOXYMUCONOLACTONE DECARBOXYLASE-LIKE DOMAIN-CONTAINING PROTEIN"/>
    <property type="match status" value="1"/>
</dbReference>
<accession>A0A857J0P3</accession>
<evidence type="ECO:0000259" key="1">
    <source>
        <dbReference type="Pfam" id="PF02627"/>
    </source>
</evidence>
<gene>
    <name evidence="2" type="ORF">GT347_05210</name>
</gene>
<dbReference type="EMBL" id="CP047650">
    <property type="protein sequence ID" value="QHI97434.1"/>
    <property type="molecule type" value="Genomic_DNA"/>
</dbReference>
<dbReference type="Pfam" id="PF02627">
    <property type="entry name" value="CMD"/>
    <property type="match status" value="1"/>
</dbReference>
<organism evidence="2 3">
    <name type="scientific">Xylophilus rhododendri</name>
    <dbReference type="NCBI Taxonomy" id="2697032"/>
    <lineage>
        <taxon>Bacteria</taxon>
        <taxon>Pseudomonadati</taxon>
        <taxon>Pseudomonadota</taxon>
        <taxon>Betaproteobacteria</taxon>
        <taxon>Burkholderiales</taxon>
        <taxon>Xylophilus</taxon>
    </lineage>
</organism>